<dbReference type="InterPro" id="IPR037185">
    <property type="entry name" value="EmrE-like"/>
</dbReference>
<dbReference type="SUPFAM" id="SSF103481">
    <property type="entry name" value="Multidrug resistance efflux transporter EmrE"/>
    <property type="match status" value="1"/>
</dbReference>
<dbReference type="PANTHER" id="PTHR31326">
    <property type="entry name" value="PROTEIN CLT2, CHLOROPLASTIC"/>
    <property type="match status" value="1"/>
</dbReference>
<dbReference type="GeneID" id="103319466"/>
<evidence type="ECO:0000313" key="8">
    <source>
        <dbReference type="Proteomes" id="UP000694861"/>
    </source>
</evidence>
<feature type="transmembrane region" description="Helical" evidence="7">
    <location>
        <begin position="62"/>
        <end position="80"/>
    </location>
</feature>
<organism evidence="8 9">
    <name type="scientific">Prunus mume</name>
    <name type="common">Japanese apricot</name>
    <name type="synonym">Armeniaca mume</name>
    <dbReference type="NCBI Taxonomy" id="102107"/>
    <lineage>
        <taxon>Eukaryota</taxon>
        <taxon>Viridiplantae</taxon>
        <taxon>Streptophyta</taxon>
        <taxon>Embryophyta</taxon>
        <taxon>Tracheophyta</taxon>
        <taxon>Spermatophyta</taxon>
        <taxon>Magnoliopsida</taxon>
        <taxon>eudicotyledons</taxon>
        <taxon>Gunneridae</taxon>
        <taxon>Pentapetalae</taxon>
        <taxon>rosids</taxon>
        <taxon>fabids</taxon>
        <taxon>Rosales</taxon>
        <taxon>Rosaceae</taxon>
        <taxon>Amygdaloideae</taxon>
        <taxon>Amygdaleae</taxon>
        <taxon>Prunus</taxon>
    </lineage>
</organism>
<evidence type="ECO:0000256" key="4">
    <source>
        <dbReference type="ARBA" id="ARBA00022692"/>
    </source>
</evidence>
<evidence type="ECO:0000256" key="5">
    <source>
        <dbReference type="ARBA" id="ARBA00022989"/>
    </source>
</evidence>
<evidence type="ECO:0000256" key="3">
    <source>
        <dbReference type="ARBA" id="ARBA00022448"/>
    </source>
</evidence>
<proteinExistence type="inferred from homology"/>
<dbReference type="InterPro" id="IPR013936">
    <property type="entry name" value="CRT-like"/>
</dbReference>
<sequence>MIGLPKSRFVAIGALEALGVASGMAAAAMLPGPAIPILSQTFLVWQLSFSVLLLGRKYTFNQISGCILVAIGVAVAVTSGSDSGQMLSGVESMWPVLMIASSAFQAGASIIKEFVFVDAEARLKDKSLDIFVVNSFGSGFQALFIFLFLPFLSKLRGIPFAQLPSYLKDGAGCFLNIGADTSGCNGAPLLPLLYVGTNLFFNISLLSVVKISSAVVASLIVMLSVPISIYILSLPLPYLEAGATLSPFFLFGSTVLLLGLILYSMPQPAKDGSEIS</sequence>
<evidence type="ECO:0000256" key="6">
    <source>
        <dbReference type="ARBA" id="ARBA00023136"/>
    </source>
</evidence>
<comment type="similarity">
    <text evidence="2">Belongs to the CRT-like transporter family.</text>
</comment>
<reference evidence="8" key="1">
    <citation type="journal article" date="2012" name="Nat. Commun.">
        <title>The genome of Prunus mume.</title>
        <authorList>
            <person name="Zhang Q."/>
            <person name="Chen W."/>
            <person name="Sun L."/>
            <person name="Zhao F."/>
            <person name="Huang B."/>
            <person name="Yang W."/>
            <person name="Tao Y."/>
            <person name="Wang J."/>
            <person name="Yuan Z."/>
            <person name="Fan G."/>
            <person name="Xing Z."/>
            <person name="Han C."/>
            <person name="Pan H."/>
            <person name="Zhong X."/>
            <person name="Shi W."/>
            <person name="Liang X."/>
            <person name="Du D."/>
            <person name="Sun F."/>
            <person name="Xu Z."/>
            <person name="Hao R."/>
            <person name="Lv T."/>
            <person name="Lv Y."/>
            <person name="Zheng Z."/>
            <person name="Sun M."/>
            <person name="Luo L."/>
            <person name="Cai M."/>
            <person name="Gao Y."/>
            <person name="Wang J."/>
            <person name="Yin Y."/>
            <person name="Xu X."/>
            <person name="Cheng T."/>
            <person name="Wang J."/>
        </authorList>
    </citation>
    <scope>NUCLEOTIDE SEQUENCE [LARGE SCALE GENOMIC DNA]</scope>
</reference>
<keyword evidence="8" id="KW-1185">Reference proteome</keyword>
<protein>
    <submittedName>
        <fullName evidence="9">Protein CLT2, chloroplastic isoform X2</fullName>
    </submittedName>
</protein>
<dbReference type="Pfam" id="PF08627">
    <property type="entry name" value="CRT-like"/>
    <property type="match status" value="1"/>
</dbReference>
<feature type="transmembrane region" description="Helical" evidence="7">
    <location>
        <begin position="189"/>
        <end position="208"/>
    </location>
</feature>
<comment type="subcellular location">
    <subcellularLocation>
        <location evidence="1">Membrane</location>
        <topology evidence="1">Multi-pass membrane protein</topology>
    </subcellularLocation>
</comment>
<keyword evidence="3" id="KW-0813">Transport</keyword>
<dbReference type="PANTHER" id="PTHR31326:SF1">
    <property type="entry name" value="PROTEIN CLT2, CHLOROPLASTIC"/>
    <property type="match status" value="1"/>
</dbReference>
<evidence type="ECO:0000256" key="7">
    <source>
        <dbReference type="SAM" id="Phobius"/>
    </source>
</evidence>
<evidence type="ECO:0000313" key="9">
    <source>
        <dbReference type="RefSeq" id="XP_016648103.1"/>
    </source>
</evidence>
<gene>
    <name evidence="9" type="primary">LOC103319466</name>
</gene>
<dbReference type="RefSeq" id="XP_016648103.1">
    <property type="nucleotide sequence ID" value="XM_016792617.1"/>
</dbReference>
<name>A0ABM1LL26_PRUMU</name>
<feature type="transmembrane region" description="Helical" evidence="7">
    <location>
        <begin position="131"/>
        <end position="152"/>
    </location>
</feature>
<feature type="transmembrane region" description="Helical" evidence="7">
    <location>
        <begin position="215"/>
        <end position="233"/>
    </location>
</feature>
<keyword evidence="6 7" id="KW-0472">Membrane</keyword>
<keyword evidence="5 7" id="KW-1133">Transmembrane helix</keyword>
<dbReference type="Proteomes" id="UP000694861">
    <property type="component" value="Linkage group LG2"/>
</dbReference>
<accession>A0ABM1LL26</accession>
<evidence type="ECO:0000256" key="2">
    <source>
        <dbReference type="ARBA" id="ARBA00006690"/>
    </source>
</evidence>
<feature type="transmembrane region" description="Helical" evidence="7">
    <location>
        <begin position="37"/>
        <end position="55"/>
    </location>
</feature>
<feature type="transmembrane region" description="Helical" evidence="7">
    <location>
        <begin position="245"/>
        <end position="263"/>
    </location>
</feature>
<feature type="transmembrane region" description="Helical" evidence="7">
    <location>
        <begin position="92"/>
        <end position="111"/>
    </location>
</feature>
<keyword evidence="4 7" id="KW-0812">Transmembrane</keyword>
<reference evidence="9" key="2">
    <citation type="submission" date="2025-08" db="UniProtKB">
        <authorList>
            <consortium name="RefSeq"/>
        </authorList>
    </citation>
    <scope>IDENTIFICATION</scope>
</reference>
<evidence type="ECO:0000256" key="1">
    <source>
        <dbReference type="ARBA" id="ARBA00004141"/>
    </source>
</evidence>